<sequence length="149" mass="14402">MIFSQGLPYNESTSGSSIDSNTLNSNNNGGNGNNLNGSCSISGGLISGLTIASNGSGNWSTRGVGGIGAGLSCSSASSSPFHVGGGLFGGDVGLQIGGGGFGQIKVVKPQEATGCLSAYPLFKGGGSSGGGGLFNNCGCSSSDYGLFKK</sequence>
<accession>A0A914N781</accession>
<reference evidence="3" key="1">
    <citation type="submission" date="2022-11" db="UniProtKB">
        <authorList>
            <consortium name="WormBaseParasite"/>
        </authorList>
    </citation>
    <scope>IDENTIFICATION</scope>
</reference>
<evidence type="ECO:0000313" key="3">
    <source>
        <dbReference type="WBParaSite" id="Minc3s04321g36034"/>
    </source>
</evidence>
<name>A0A914N781_MELIC</name>
<dbReference type="AlphaFoldDB" id="A0A914N781"/>
<feature type="compositionally biased region" description="Low complexity" evidence="1">
    <location>
        <begin position="16"/>
        <end position="25"/>
    </location>
</feature>
<organism evidence="2 3">
    <name type="scientific">Meloidogyne incognita</name>
    <name type="common">Southern root-knot nematode worm</name>
    <name type="synonym">Oxyuris incognita</name>
    <dbReference type="NCBI Taxonomy" id="6306"/>
    <lineage>
        <taxon>Eukaryota</taxon>
        <taxon>Metazoa</taxon>
        <taxon>Ecdysozoa</taxon>
        <taxon>Nematoda</taxon>
        <taxon>Chromadorea</taxon>
        <taxon>Rhabditida</taxon>
        <taxon>Tylenchina</taxon>
        <taxon>Tylenchomorpha</taxon>
        <taxon>Tylenchoidea</taxon>
        <taxon>Meloidogynidae</taxon>
        <taxon>Meloidogyninae</taxon>
        <taxon>Meloidogyne</taxon>
        <taxon>Meloidogyne incognita group</taxon>
    </lineage>
</organism>
<dbReference type="WBParaSite" id="Minc3s04321g36034">
    <property type="protein sequence ID" value="Minc3s04321g36034"/>
    <property type="gene ID" value="Minc3s04321g36034"/>
</dbReference>
<protein>
    <submittedName>
        <fullName evidence="3">Candidate secreted effector</fullName>
    </submittedName>
</protein>
<evidence type="ECO:0000313" key="2">
    <source>
        <dbReference type="Proteomes" id="UP000887563"/>
    </source>
</evidence>
<evidence type="ECO:0000256" key="1">
    <source>
        <dbReference type="SAM" id="MobiDB-lite"/>
    </source>
</evidence>
<feature type="region of interest" description="Disordered" evidence="1">
    <location>
        <begin position="1"/>
        <end position="25"/>
    </location>
</feature>
<keyword evidence="2" id="KW-1185">Reference proteome</keyword>
<proteinExistence type="predicted"/>
<dbReference type="Proteomes" id="UP000887563">
    <property type="component" value="Unplaced"/>
</dbReference>